<dbReference type="Proteomes" id="UP000263418">
    <property type="component" value="Chromosome 2"/>
</dbReference>
<dbReference type="AlphaFoldDB" id="A0A1W6MAN6"/>
<protein>
    <submittedName>
        <fullName evidence="1">Type VI secretion lipoprotein/VasD</fullName>
    </submittedName>
    <submittedName>
        <fullName evidence="2">Type VI secretion system lipoprotein TssJ</fullName>
    </submittedName>
</protein>
<evidence type="ECO:0000313" key="4">
    <source>
        <dbReference type="Proteomes" id="UP000263418"/>
    </source>
</evidence>
<organism evidence="2 3">
    <name type="scientific">Vibrio vulnificus</name>
    <dbReference type="NCBI Taxonomy" id="672"/>
    <lineage>
        <taxon>Bacteria</taxon>
        <taxon>Pseudomonadati</taxon>
        <taxon>Pseudomonadota</taxon>
        <taxon>Gammaproteobacteria</taxon>
        <taxon>Vibrionales</taxon>
        <taxon>Vibrionaceae</taxon>
        <taxon>Vibrio</taxon>
    </lineage>
</organism>
<dbReference type="PANTHER" id="PTHR37625:SF4">
    <property type="entry name" value="OUTER MEMBRANE LIPOPROTEIN"/>
    <property type="match status" value="1"/>
</dbReference>
<accession>A0A1W6MAN6</accession>
<dbReference type="Gene3D" id="2.60.40.4150">
    <property type="entry name" value="Type VI secretion system, lipoprotein SciN"/>
    <property type="match status" value="1"/>
</dbReference>
<reference evidence="1 4" key="1">
    <citation type="submission" date="2017-01" db="EMBL/GenBank/DDBJ databases">
        <title>Complete Genome Sequence of Vibrio vulnificus FORC_053.</title>
        <authorList>
            <consortium name="Food-borne Pathogen Omics Research Center"/>
            <person name="Chung H.Y."/>
            <person name="Na E.J."/>
            <person name="Song J.S."/>
            <person name="Kim H."/>
            <person name="Lee J.-H."/>
            <person name="Ryu S."/>
            <person name="Choi S.H."/>
        </authorList>
    </citation>
    <scope>NUCLEOTIDE SEQUENCE [LARGE SCALE GENOMIC DNA]</scope>
    <source>
        <strain evidence="1 4">FORC_053</strain>
    </source>
</reference>
<dbReference type="EMBL" id="PDGH01000027">
    <property type="protein sequence ID" value="POB49716.1"/>
    <property type="molecule type" value="Genomic_DNA"/>
</dbReference>
<dbReference type="EMBL" id="CP019291">
    <property type="protein sequence ID" value="AXX62213.1"/>
    <property type="molecule type" value="Genomic_DNA"/>
</dbReference>
<dbReference type="PANTHER" id="PTHR37625">
    <property type="entry name" value="OUTER MEMBRANE LIPOPROTEIN-RELATED"/>
    <property type="match status" value="1"/>
</dbReference>
<name>A0A1W6MAN6_VIBVL</name>
<evidence type="ECO:0000313" key="2">
    <source>
        <dbReference type="EMBL" id="POB49716.1"/>
    </source>
</evidence>
<proteinExistence type="predicted"/>
<dbReference type="OMA" id="AHPQIND"/>
<evidence type="ECO:0000313" key="1">
    <source>
        <dbReference type="EMBL" id="AXX62213.1"/>
    </source>
</evidence>
<dbReference type="NCBIfam" id="TIGR03352">
    <property type="entry name" value="VI_chp_3"/>
    <property type="match status" value="1"/>
</dbReference>
<sequence length="151" mass="16903">MKAMAKIITTIIVFLLVGCSAANMVVSPYSNLEIKTGFNVNPDMNGRPSPVVVYVLELTSDTLFTSQDFFSLYENTAQTLGPDLVNKTELYLSPGQKTLYESTMKPSVEYIGIVVAYRDIENANWRKVIKVDRKGYNTYELSLDELSLAIK</sequence>
<evidence type="ECO:0000313" key="3">
    <source>
        <dbReference type="Proteomes" id="UP000237466"/>
    </source>
</evidence>
<dbReference type="RefSeq" id="WP_011081398.1">
    <property type="nucleotide sequence ID" value="NZ_AP026553.1"/>
</dbReference>
<dbReference type="InterPro" id="IPR017734">
    <property type="entry name" value="T6SS_SciN"/>
</dbReference>
<dbReference type="InterPro" id="IPR038706">
    <property type="entry name" value="Type_VI_SciN-like_sf"/>
</dbReference>
<keyword evidence="2" id="KW-0449">Lipoprotein</keyword>
<reference evidence="2 3" key="2">
    <citation type="journal article" date="2018" name="Front. Microbiol.">
        <title>Phylogeny of Vibrio vulnificus from the Analysis of the Core-Genome: Implications for Intra-Species Taxonomy.</title>
        <authorList>
            <person name="Roig F.J."/>
            <person name="Gonzalez-Candelas F."/>
            <person name="Sanjuan E."/>
            <person name="Fouz B."/>
            <person name="Feil E.J."/>
            <person name="Llorens C."/>
            <person name="Baker-Austin C."/>
            <person name="Oliver J.D."/>
            <person name="Danin-Poleg Y."/>
            <person name="Gibas C.J."/>
            <person name="Kashi Y."/>
            <person name="Gulig P.A."/>
            <person name="Morrison S.S."/>
            <person name="Amaro C."/>
        </authorList>
    </citation>
    <scope>NUCLEOTIDE SEQUENCE [LARGE SCALE GENOMIC DNA]</scope>
    <source>
        <strain evidence="2 3">CECT4608</strain>
    </source>
</reference>
<dbReference type="Pfam" id="PF12790">
    <property type="entry name" value="T6SS-SciN"/>
    <property type="match status" value="1"/>
</dbReference>
<gene>
    <name evidence="2" type="ORF">CRN52_03005</name>
    <name evidence="1" type="ORF">FORC53_3874</name>
</gene>
<dbReference type="Proteomes" id="UP000237466">
    <property type="component" value="Unassembled WGS sequence"/>
</dbReference>
<dbReference type="PROSITE" id="PS51257">
    <property type="entry name" value="PROKAR_LIPOPROTEIN"/>
    <property type="match status" value="1"/>
</dbReference>